<evidence type="ECO:0000313" key="12">
    <source>
        <dbReference type="RefSeq" id="XP_021009633.1"/>
    </source>
</evidence>
<reference evidence="12" key="1">
    <citation type="submission" date="2025-08" db="UniProtKB">
        <authorList>
            <consortium name="RefSeq"/>
        </authorList>
    </citation>
    <scope>IDENTIFICATION</scope>
</reference>
<dbReference type="GO" id="GO:0005198">
    <property type="term" value="F:structural molecule activity"/>
    <property type="evidence" value="ECO:0007669"/>
    <property type="project" value="InterPro"/>
</dbReference>
<evidence type="ECO:0000256" key="10">
    <source>
        <dbReference type="SAM" id="Phobius"/>
    </source>
</evidence>
<protein>
    <submittedName>
        <fullName evidence="12">Claudin-34-like</fullName>
    </submittedName>
</protein>
<dbReference type="KEGG" id="mcal:110287318"/>
<dbReference type="Gene3D" id="1.20.140.150">
    <property type="match status" value="1"/>
</dbReference>
<keyword evidence="8 10" id="KW-1133">Transmembrane helix</keyword>
<gene>
    <name evidence="12" type="primary">LOC110287318</name>
</gene>
<keyword evidence="11" id="KW-1185">Reference proteome</keyword>
<keyword evidence="9 10" id="KW-0472">Membrane</keyword>
<keyword evidence="5" id="KW-1003">Cell membrane</keyword>
<evidence type="ECO:0000256" key="1">
    <source>
        <dbReference type="ARBA" id="ARBA00004435"/>
    </source>
</evidence>
<proteinExistence type="inferred from homology"/>
<dbReference type="GO" id="GO:0005886">
    <property type="term" value="C:plasma membrane"/>
    <property type="evidence" value="ECO:0007669"/>
    <property type="project" value="UniProtKB-SubCell"/>
</dbReference>
<feature type="transmembrane region" description="Helical" evidence="10">
    <location>
        <begin position="128"/>
        <end position="152"/>
    </location>
</feature>
<keyword evidence="6 10" id="KW-0812">Transmembrane</keyword>
<evidence type="ECO:0000313" key="11">
    <source>
        <dbReference type="Proteomes" id="UP000515126"/>
    </source>
</evidence>
<evidence type="ECO:0000256" key="5">
    <source>
        <dbReference type="ARBA" id="ARBA00022475"/>
    </source>
</evidence>
<comment type="similarity">
    <text evidence="3">Belongs to the claudin family.</text>
</comment>
<evidence type="ECO:0000256" key="9">
    <source>
        <dbReference type="ARBA" id="ARBA00023136"/>
    </source>
</evidence>
<keyword evidence="7" id="KW-0965">Cell junction</keyword>
<feature type="transmembrane region" description="Helical" evidence="10">
    <location>
        <begin position="172"/>
        <end position="198"/>
    </location>
</feature>
<name>A0A6P5PA24_MUSCR</name>
<evidence type="ECO:0000256" key="2">
    <source>
        <dbReference type="ARBA" id="ARBA00004651"/>
    </source>
</evidence>
<dbReference type="PANTHER" id="PTHR12002">
    <property type="entry name" value="CLAUDIN"/>
    <property type="match status" value="1"/>
</dbReference>
<accession>A0A6P5PA24</accession>
<evidence type="ECO:0000256" key="4">
    <source>
        <dbReference type="ARBA" id="ARBA00022427"/>
    </source>
</evidence>
<dbReference type="InterPro" id="IPR006187">
    <property type="entry name" value="Claudin"/>
</dbReference>
<dbReference type="Proteomes" id="UP000515126">
    <property type="component" value="Chromosome X"/>
</dbReference>
<dbReference type="AlphaFoldDB" id="A0A6P5PA24"/>
<evidence type="ECO:0000256" key="7">
    <source>
        <dbReference type="ARBA" id="ARBA00022949"/>
    </source>
</evidence>
<evidence type="ECO:0000256" key="6">
    <source>
        <dbReference type="ARBA" id="ARBA00022692"/>
    </source>
</evidence>
<sequence>MVFFNKSANYQIRGFALATIAWIMCSTSMGLPEWRIWYFEDPMVSSPSMAFVGMWRASICNHVDNSSHQSVCQHYSYHDALVPLDIRLAQHLLLVANIIGLIGTVCAVFVLQQLYTGKLETNNEDNPFLLSAVLNAVASIFIFLAVMCNFYTVPSKEGLSFLLSLQMPVFPYAQRAGIAMGVASTSAILFLLSALSFISYNPSMGKEKTPLV</sequence>
<dbReference type="RefSeq" id="XP_021009633.1">
    <property type="nucleotide sequence ID" value="XM_021153974.1"/>
</dbReference>
<evidence type="ECO:0000256" key="3">
    <source>
        <dbReference type="ARBA" id="ARBA00008295"/>
    </source>
</evidence>
<dbReference type="GeneID" id="110287318"/>
<evidence type="ECO:0000256" key="8">
    <source>
        <dbReference type="ARBA" id="ARBA00022989"/>
    </source>
</evidence>
<dbReference type="GO" id="GO:0005923">
    <property type="term" value="C:bicellular tight junction"/>
    <property type="evidence" value="ECO:0007669"/>
    <property type="project" value="UniProtKB-SubCell"/>
</dbReference>
<keyword evidence="4" id="KW-0796">Tight junction</keyword>
<feature type="transmembrane region" description="Helical" evidence="10">
    <location>
        <begin position="92"/>
        <end position="116"/>
    </location>
</feature>
<comment type="subcellular location">
    <subcellularLocation>
        <location evidence="1">Cell junction</location>
        <location evidence="1">Tight junction</location>
    </subcellularLocation>
    <subcellularLocation>
        <location evidence="2">Cell membrane</location>
        <topology evidence="2">Multi-pass membrane protein</topology>
    </subcellularLocation>
</comment>
<organism evidence="11 12">
    <name type="scientific">Mus caroli</name>
    <name type="common">Ryukyu mouse</name>
    <name type="synonym">Ricefield mouse</name>
    <dbReference type="NCBI Taxonomy" id="10089"/>
    <lineage>
        <taxon>Eukaryota</taxon>
        <taxon>Metazoa</taxon>
        <taxon>Chordata</taxon>
        <taxon>Craniata</taxon>
        <taxon>Vertebrata</taxon>
        <taxon>Euteleostomi</taxon>
        <taxon>Mammalia</taxon>
        <taxon>Eutheria</taxon>
        <taxon>Euarchontoglires</taxon>
        <taxon>Glires</taxon>
        <taxon>Rodentia</taxon>
        <taxon>Myomorpha</taxon>
        <taxon>Muroidea</taxon>
        <taxon>Muridae</taxon>
        <taxon>Murinae</taxon>
        <taxon>Mus</taxon>
        <taxon>Mus</taxon>
    </lineage>
</organism>